<dbReference type="EMBL" id="CAFBMR010000123">
    <property type="protein sequence ID" value="CAB4929389.1"/>
    <property type="molecule type" value="Genomic_DNA"/>
</dbReference>
<accession>A0A6J7IEM1</accession>
<gene>
    <name evidence="3" type="ORF">UFOPK3610_01853</name>
</gene>
<proteinExistence type="predicted"/>
<dbReference type="Pfam" id="PF04205">
    <property type="entry name" value="FMN_bind"/>
    <property type="match status" value="1"/>
</dbReference>
<sequence length="169" mass="17092">MSKNPSLARRVAPAMLLGSAAIAVVALFDPVFGHGSGDAGGNLFAAPATSDSGANPGINSGSNTSTKTNTKSKSASADCANGTAITGSVIDTRYGPVQLQATVSNGAICAVTPLAEPSGDGRTNYISQQVFPYLDKQAVKVGIDFQAVSGATYTSEGYRSALQSILDQM</sequence>
<evidence type="ECO:0000256" key="1">
    <source>
        <dbReference type="SAM" id="MobiDB-lite"/>
    </source>
</evidence>
<dbReference type="SMART" id="SM00900">
    <property type="entry name" value="FMN_bind"/>
    <property type="match status" value="1"/>
</dbReference>
<organism evidence="3">
    <name type="scientific">freshwater metagenome</name>
    <dbReference type="NCBI Taxonomy" id="449393"/>
    <lineage>
        <taxon>unclassified sequences</taxon>
        <taxon>metagenomes</taxon>
        <taxon>ecological metagenomes</taxon>
    </lineage>
</organism>
<dbReference type="GO" id="GO:0016020">
    <property type="term" value="C:membrane"/>
    <property type="evidence" value="ECO:0007669"/>
    <property type="project" value="InterPro"/>
</dbReference>
<dbReference type="InterPro" id="IPR007329">
    <property type="entry name" value="FMN-bd"/>
</dbReference>
<evidence type="ECO:0000313" key="3">
    <source>
        <dbReference type="EMBL" id="CAB4929389.1"/>
    </source>
</evidence>
<name>A0A6J7IEM1_9ZZZZ</name>
<protein>
    <submittedName>
        <fullName evidence="3">Unannotated protein</fullName>
    </submittedName>
</protein>
<evidence type="ECO:0000259" key="2">
    <source>
        <dbReference type="SMART" id="SM00900"/>
    </source>
</evidence>
<feature type="compositionally biased region" description="Low complexity" evidence="1">
    <location>
        <begin position="59"/>
        <end position="77"/>
    </location>
</feature>
<feature type="domain" description="FMN-binding" evidence="2">
    <location>
        <begin position="93"/>
        <end position="169"/>
    </location>
</feature>
<feature type="region of interest" description="Disordered" evidence="1">
    <location>
        <begin position="50"/>
        <end position="77"/>
    </location>
</feature>
<dbReference type="GO" id="GO:0010181">
    <property type="term" value="F:FMN binding"/>
    <property type="evidence" value="ECO:0007669"/>
    <property type="project" value="InterPro"/>
</dbReference>
<reference evidence="3" key="1">
    <citation type="submission" date="2020-05" db="EMBL/GenBank/DDBJ databases">
        <authorList>
            <person name="Chiriac C."/>
            <person name="Salcher M."/>
            <person name="Ghai R."/>
            <person name="Kavagutti S V."/>
        </authorList>
    </citation>
    <scope>NUCLEOTIDE SEQUENCE</scope>
</reference>
<dbReference type="AlphaFoldDB" id="A0A6J7IEM1"/>